<dbReference type="Proteomes" id="UP001281147">
    <property type="component" value="Unassembled WGS sequence"/>
</dbReference>
<accession>A0ACC3NXG4</accession>
<gene>
    <name evidence="1" type="ORF">LTR37_000577</name>
</gene>
<reference evidence="1" key="1">
    <citation type="submission" date="2023-07" db="EMBL/GenBank/DDBJ databases">
        <title>Black Yeasts Isolated from many extreme environments.</title>
        <authorList>
            <person name="Coleine C."/>
            <person name="Stajich J.E."/>
            <person name="Selbmann L."/>
        </authorList>
    </citation>
    <scope>NUCLEOTIDE SEQUENCE</scope>
    <source>
        <strain evidence="1">CCFEE 5714</strain>
    </source>
</reference>
<evidence type="ECO:0000313" key="2">
    <source>
        <dbReference type="Proteomes" id="UP001281147"/>
    </source>
</evidence>
<name>A0ACC3NXG4_9PEZI</name>
<protein>
    <submittedName>
        <fullName evidence="1">Uncharacterized protein</fullName>
    </submittedName>
</protein>
<organism evidence="1 2">
    <name type="scientific">Vermiconidia calcicola</name>
    <dbReference type="NCBI Taxonomy" id="1690605"/>
    <lineage>
        <taxon>Eukaryota</taxon>
        <taxon>Fungi</taxon>
        <taxon>Dikarya</taxon>
        <taxon>Ascomycota</taxon>
        <taxon>Pezizomycotina</taxon>
        <taxon>Dothideomycetes</taxon>
        <taxon>Dothideomycetidae</taxon>
        <taxon>Mycosphaerellales</taxon>
        <taxon>Extremaceae</taxon>
        <taxon>Vermiconidia</taxon>
    </lineage>
</organism>
<proteinExistence type="predicted"/>
<sequence length="162" mass="17807">MSADHDGDSQMVSSVEDSDSDRNTQTPLNQTAQPGVLSPPDSQHRSAMPPSATGAAISNANGKRPINTISNGADEEEIAGMLGANGKTRQEFPPKTHERSGYTWNRAEDEPGYAWLNKKAVDEYQRAWDSLVHKDHMVKGRYGDPFEAVDKERALLNSLKQQ</sequence>
<dbReference type="EMBL" id="JAUTXU010000003">
    <property type="protein sequence ID" value="KAK3725067.1"/>
    <property type="molecule type" value="Genomic_DNA"/>
</dbReference>
<keyword evidence="2" id="KW-1185">Reference proteome</keyword>
<comment type="caution">
    <text evidence="1">The sequence shown here is derived from an EMBL/GenBank/DDBJ whole genome shotgun (WGS) entry which is preliminary data.</text>
</comment>
<evidence type="ECO:0000313" key="1">
    <source>
        <dbReference type="EMBL" id="KAK3725067.1"/>
    </source>
</evidence>